<organism evidence="2 3">
    <name type="scientific">Flavobacterium polysaccharolyticum</name>
    <dbReference type="NCBI Taxonomy" id="3133148"/>
    <lineage>
        <taxon>Bacteria</taxon>
        <taxon>Pseudomonadati</taxon>
        <taxon>Bacteroidota</taxon>
        <taxon>Flavobacteriia</taxon>
        <taxon>Flavobacteriales</taxon>
        <taxon>Flavobacteriaceae</taxon>
        <taxon>Flavobacterium</taxon>
    </lineage>
</organism>
<gene>
    <name evidence="2" type="ORF">WFZ86_02980</name>
</gene>
<dbReference type="InterPro" id="IPR012312">
    <property type="entry name" value="Hemerythrin-like"/>
</dbReference>
<feature type="domain" description="Hemerythrin-like" evidence="1">
    <location>
        <begin position="29"/>
        <end position="124"/>
    </location>
</feature>
<dbReference type="Pfam" id="PF01814">
    <property type="entry name" value="Hemerythrin"/>
    <property type="match status" value="1"/>
</dbReference>
<keyword evidence="3" id="KW-1185">Reference proteome</keyword>
<evidence type="ECO:0000313" key="3">
    <source>
        <dbReference type="Proteomes" id="UP001468798"/>
    </source>
</evidence>
<dbReference type="Proteomes" id="UP001468798">
    <property type="component" value="Unassembled WGS sequence"/>
</dbReference>
<evidence type="ECO:0000259" key="1">
    <source>
        <dbReference type="Pfam" id="PF01814"/>
    </source>
</evidence>
<evidence type="ECO:0000313" key="2">
    <source>
        <dbReference type="EMBL" id="MEM0575449.1"/>
    </source>
</evidence>
<proteinExistence type="predicted"/>
<sequence length="158" mass="19125">MNKPLKRHPFIIEYSKDHHYGLLLVWKIRQGLKKSIEPHRIAGYINLFAEKELLPHFDEEEKFLLNLLSPNDIFRIKVENQHLELRQYLFEIENNKIYNATLEAFADLLEAHIRFEEREFFPHLQKSIDLDTVYTSEQKAFHNQNEIDTLWTDNFWEA</sequence>
<comment type="caution">
    <text evidence="2">The sequence shown here is derived from an EMBL/GenBank/DDBJ whole genome shotgun (WGS) entry which is preliminary data.</text>
</comment>
<reference evidence="2 3" key="1">
    <citation type="submission" date="2024-03" db="EMBL/GenBank/DDBJ databases">
        <title>Two novel species of the genus Flavobacterium exhibiting potentially degradation of complex polysaccharides.</title>
        <authorList>
            <person name="Lian X."/>
        </authorList>
    </citation>
    <scope>NUCLEOTIDE SEQUENCE [LARGE SCALE GENOMIC DNA]</scope>
    <source>
        <strain evidence="2 3">N6</strain>
    </source>
</reference>
<dbReference type="EMBL" id="JBCGDP010000002">
    <property type="protein sequence ID" value="MEM0575449.1"/>
    <property type="molecule type" value="Genomic_DNA"/>
</dbReference>
<accession>A0ABU9NME6</accession>
<name>A0ABU9NME6_9FLAO</name>
<protein>
    <submittedName>
        <fullName evidence="2">Hemerythrin domain-containing protein</fullName>
    </submittedName>
</protein>
<dbReference type="RefSeq" id="WP_342690541.1">
    <property type="nucleotide sequence ID" value="NZ_JBCGDP010000002.1"/>
</dbReference>